<feature type="domain" description="PDZ" evidence="3">
    <location>
        <begin position="392"/>
        <end position="462"/>
    </location>
</feature>
<dbReference type="PROSITE" id="PS50106">
    <property type="entry name" value="PDZ"/>
    <property type="match status" value="1"/>
</dbReference>
<dbReference type="SMART" id="SM00228">
    <property type="entry name" value="PDZ"/>
    <property type="match status" value="1"/>
</dbReference>
<evidence type="ECO:0000313" key="6">
    <source>
        <dbReference type="EMBL" id="VFK11710.1"/>
    </source>
</evidence>
<organism evidence="6">
    <name type="scientific">Candidatus Kentrum sp. FM</name>
    <dbReference type="NCBI Taxonomy" id="2126340"/>
    <lineage>
        <taxon>Bacteria</taxon>
        <taxon>Pseudomonadati</taxon>
        <taxon>Pseudomonadota</taxon>
        <taxon>Gammaproteobacteria</taxon>
        <taxon>Candidatus Kentrum</taxon>
    </lineage>
</organism>
<dbReference type="InterPro" id="IPR007314">
    <property type="entry name" value="Cofac_haem-bd_dom"/>
</dbReference>
<dbReference type="EMBL" id="CAADFA010000661">
    <property type="protein sequence ID" value="VFJ72603.1"/>
    <property type="molecule type" value="Genomic_DNA"/>
</dbReference>
<dbReference type="CDD" id="cd14727">
    <property type="entry name" value="ChanN-like"/>
    <property type="match status" value="1"/>
</dbReference>
<accession>A0A450W3W0</accession>
<dbReference type="SUPFAM" id="SSF159501">
    <property type="entry name" value="EreA/ChaN-like"/>
    <property type="match status" value="1"/>
</dbReference>
<proteinExistence type="predicted"/>
<gene>
    <name evidence="4" type="ORF">BECKFM1743A_GA0114220_102164</name>
    <name evidence="6" type="ORF">BECKFM1743B_GA0114221_102025</name>
    <name evidence="5" type="ORF">BECKFM1743C_GA0114222_106611</name>
</gene>
<feature type="chain" id="PRO_5033432707" evidence="2">
    <location>
        <begin position="26"/>
        <end position="474"/>
    </location>
</feature>
<evidence type="ECO:0000313" key="4">
    <source>
        <dbReference type="EMBL" id="VFJ58482.1"/>
    </source>
</evidence>
<protein>
    <submittedName>
        <fullName evidence="6">Uncharacterized iron-regulated protein</fullName>
    </submittedName>
</protein>
<evidence type="ECO:0000256" key="2">
    <source>
        <dbReference type="SAM" id="SignalP"/>
    </source>
</evidence>
<dbReference type="EMBL" id="CAADFL010000202">
    <property type="protein sequence ID" value="VFK11710.1"/>
    <property type="molecule type" value="Genomic_DNA"/>
</dbReference>
<evidence type="ECO:0000313" key="5">
    <source>
        <dbReference type="EMBL" id="VFJ72603.1"/>
    </source>
</evidence>
<feature type="signal peptide" evidence="2">
    <location>
        <begin position="1"/>
        <end position="25"/>
    </location>
</feature>
<feature type="region of interest" description="Disordered" evidence="1">
    <location>
        <begin position="230"/>
        <end position="282"/>
    </location>
</feature>
<dbReference type="Pfam" id="PF04187">
    <property type="entry name" value="Cofac_haem_bdg"/>
    <property type="match status" value="1"/>
</dbReference>
<reference evidence="6" key="1">
    <citation type="submission" date="2019-02" db="EMBL/GenBank/DDBJ databases">
        <authorList>
            <person name="Gruber-Vodicka R. H."/>
            <person name="Seah K. B. B."/>
        </authorList>
    </citation>
    <scope>NUCLEOTIDE SEQUENCE</scope>
    <source>
        <strain evidence="4">BECK_BZ163</strain>
        <strain evidence="6">BECK_BZ164</strain>
        <strain evidence="5">BECK_BZ165</strain>
    </source>
</reference>
<dbReference type="SUPFAM" id="SSF50156">
    <property type="entry name" value="PDZ domain-like"/>
    <property type="match status" value="1"/>
</dbReference>
<dbReference type="AlphaFoldDB" id="A0A450W3W0"/>
<dbReference type="InterPro" id="IPR036034">
    <property type="entry name" value="PDZ_sf"/>
</dbReference>
<dbReference type="Gene3D" id="3.40.50.11550">
    <property type="match status" value="1"/>
</dbReference>
<dbReference type="EMBL" id="CAADEZ010000216">
    <property type="protein sequence ID" value="VFJ58482.1"/>
    <property type="molecule type" value="Genomic_DNA"/>
</dbReference>
<sequence length="474" mass="53062">MRNSSCTSAWRKPVCVLFLFPLLFGCRTIPPAVSQSDDIMPHTRKKQDRNGEYSLESMVPGPIKVIELNALPDADAIIPRLMDKQVVFIGERHTRFADHLNQLAIIRGLYDRGKELAIGMEFFQQPFQPYLDAYSDKSIAGGPDDTALLSHTEYYDRWRYDYRLYQPILHFARKRRIPLIALNISSEIVKKVSESGWDGLTGVESAEVPQSIDRSNKRYEQRLRRIFRHHPRRQHPGHGTDKRTTVPTGNKRTGPHPVAAHGVHGKSGGHGARLSTDRAGGQRRTDFQRFMDVQLLWDEGMAERAAKYLTEHPGHTLVVLAGSGHLAYGHGIPDRVRRRVPVESAIILPVHDIANDDIADDSGGDTESVPDNPSGIADFLLVSGDRALPPAGTLGILLETDAEGIRITSFTPQSPARDAGMEEGDRLVRIDLRPIETMAHVKLALWDKRPGDRVSVELHRIGGVKEMRLEVVLR</sequence>
<dbReference type="InterPro" id="IPR001478">
    <property type="entry name" value="PDZ"/>
</dbReference>
<name>A0A450W3W0_9GAMM</name>
<evidence type="ECO:0000259" key="3">
    <source>
        <dbReference type="PROSITE" id="PS50106"/>
    </source>
</evidence>
<evidence type="ECO:0000256" key="1">
    <source>
        <dbReference type="SAM" id="MobiDB-lite"/>
    </source>
</evidence>
<dbReference type="Gene3D" id="2.30.42.10">
    <property type="match status" value="1"/>
</dbReference>
<dbReference type="PROSITE" id="PS51257">
    <property type="entry name" value="PROKAR_LIPOPROTEIN"/>
    <property type="match status" value="1"/>
</dbReference>
<keyword evidence="2" id="KW-0732">Signal</keyword>
<dbReference type="Pfam" id="PF13180">
    <property type="entry name" value="PDZ_2"/>
    <property type="match status" value="1"/>
</dbReference>